<sequence>MSGKRPGSKGYDIKRARLRNEIENTGVAPDGRADELANRVLREDERRTGVLRGTRGLGPKGERGPGEPK</sequence>
<name>A0ABV5CTL2_9ACTN</name>
<evidence type="ECO:0000256" key="1">
    <source>
        <dbReference type="SAM" id="MobiDB-lite"/>
    </source>
</evidence>
<protein>
    <submittedName>
        <fullName evidence="2">Phosphatidylethanolamine-binding protein</fullName>
    </submittedName>
</protein>
<dbReference type="EMBL" id="JBCGDC010000056">
    <property type="protein sequence ID" value="MFB6395350.1"/>
    <property type="molecule type" value="Genomic_DNA"/>
</dbReference>
<feature type="compositionally biased region" description="Basic and acidic residues" evidence="1">
    <location>
        <begin position="31"/>
        <end position="48"/>
    </location>
</feature>
<dbReference type="RefSeq" id="WP_357540051.1">
    <property type="nucleotide sequence ID" value="NZ_JBCGDC010000056.1"/>
</dbReference>
<evidence type="ECO:0000313" key="2">
    <source>
        <dbReference type="EMBL" id="MFB6395350.1"/>
    </source>
</evidence>
<dbReference type="Proteomes" id="UP001582793">
    <property type="component" value="Unassembled WGS sequence"/>
</dbReference>
<keyword evidence="3" id="KW-1185">Reference proteome</keyword>
<evidence type="ECO:0000313" key="3">
    <source>
        <dbReference type="Proteomes" id="UP001582793"/>
    </source>
</evidence>
<feature type="region of interest" description="Disordered" evidence="1">
    <location>
        <begin position="24"/>
        <end position="69"/>
    </location>
</feature>
<organism evidence="2 3">
    <name type="scientific">Polymorphospora lycopeni</name>
    <dbReference type="NCBI Taxonomy" id="3140240"/>
    <lineage>
        <taxon>Bacteria</taxon>
        <taxon>Bacillati</taxon>
        <taxon>Actinomycetota</taxon>
        <taxon>Actinomycetes</taxon>
        <taxon>Micromonosporales</taxon>
        <taxon>Micromonosporaceae</taxon>
        <taxon>Polymorphospora</taxon>
    </lineage>
</organism>
<proteinExistence type="predicted"/>
<reference evidence="2 3" key="1">
    <citation type="submission" date="2024-04" db="EMBL/GenBank/DDBJ databases">
        <title>Polymorphospora sp. isolated from Baiyangdian Lake in Xiong'an New Area.</title>
        <authorList>
            <person name="Zhang X."/>
            <person name="Liu J."/>
        </authorList>
    </citation>
    <scope>NUCLEOTIDE SEQUENCE [LARGE SCALE GENOMIC DNA]</scope>
    <source>
        <strain evidence="2 3">2-325</strain>
    </source>
</reference>
<comment type="caution">
    <text evidence="2">The sequence shown here is derived from an EMBL/GenBank/DDBJ whole genome shotgun (WGS) entry which is preliminary data.</text>
</comment>
<gene>
    <name evidence="2" type="ORF">AAFH96_19875</name>
</gene>
<accession>A0ABV5CTL2</accession>
<feature type="compositionally biased region" description="Basic and acidic residues" evidence="1">
    <location>
        <begin position="60"/>
        <end position="69"/>
    </location>
</feature>